<evidence type="ECO:0008006" key="4">
    <source>
        <dbReference type="Google" id="ProtNLM"/>
    </source>
</evidence>
<dbReference type="AlphaFoldDB" id="A0A6J4SNA3"/>
<feature type="domain" description="Glucose-6-phosphate dehydrogenase assembly protein OpcA C-terminal" evidence="2">
    <location>
        <begin position="180"/>
        <end position="340"/>
    </location>
</feature>
<name>A0A6J4SNA3_9ACTN</name>
<dbReference type="PANTHER" id="PTHR38658">
    <property type="entry name" value="OXPP CYCLE PROTEIN OPCA-RELATED"/>
    <property type="match status" value="1"/>
</dbReference>
<dbReference type="InterPro" id="IPR046802">
    <property type="entry name" value="OpcA_G6PD_C"/>
</dbReference>
<dbReference type="Pfam" id="PF10128">
    <property type="entry name" value="OpcA_G6PD_assem"/>
    <property type="match status" value="1"/>
</dbReference>
<evidence type="ECO:0000259" key="2">
    <source>
        <dbReference type="Pfam" id="PF20171"/>
    </source>
</evidence>
<sequence>MTDDVWYATGTTPGAIESALRTMLSHRHRRSASFVPARVLNLVAIVDDEFSGEVENRLARLRESHPSRLVLCKVAEGQEGLDAIASIGSIDEDPKPGSVAIGRERVELTMAPRHVAALDTIVAPLMVGDLPTVVWAPHGHGEGIDAMRRHAQVVLLDSQDEPDVGQALMRAQSLSGHLRVVDLSWLRSAPWRERTAATFDPPELRRALPSIVGVTVRHRQDSAAAGLLFCGWLATRLGWRPESLTGRGADRLGRLRARRGEVAVRLHAIDLQSPGLGGVTIETASGESVSLDRAPGGLRALRSARDGAQSEWTALGASRGERGILADGVRNALLHDQIYPPALQAAHAMAA</sequence>
<gene>
    <name evidence="3" type="ORF">AVDCRST_MAG69-1933</name>
</gene>
<evidence type="ECO:0000313" key="3">
    <source>
        <dbReference type="EMBL" id="CAA9501803.1"/>
    </source>
</evidence>
<accession>A0A6J4SNA3</accession>
<dbReference type="EMBL" id="CADCVP010000205">
    <property type="protein sequence ID" value="CAA9501803.1"/>
    <property type="molecule type" value="Genomic_DNA"/>
</dbReference>
<evidence type="ECO:0000259" key="1">
    <source>
        <dbReference type="Pfam" id="PF10128"/>
    </source>
</evidence>
<protein>
    <recommendedName>
        <fullName evidence="4">OpcA, an allosteric effector of glucose-6-phosphate dehydrogenase, actinobacterial</fullName>
    </recommendedName>
</protein>
<dbReference type="Pfam" id="PF20171">
    <property type="entry name" value="OpcA_G6PD_C"/>
    <property type="match status" value="1"/>
</dbReference>
<reference evidence="3" key="1">
    <citation type="submission" date="2020-02" db="EMBL/GenBank/DDBJ databases">
        <authorList>
            <person name="Meier V. D."/>
        </authorList>
    </citation>
    <scope>NUCLEOTIDE SEQUENCE</scope>
    <source>
        <strain evidence="3">AVDCRST_MAG69</strain>
    </source>
</reference>
<dbReference type="InterPro" id="IPR004555">
    <property type="entry name" value="G6PDH_assembly_OpcA"/>
</dbReference>
<dbReference type="InterPro" id="IPR046801">
    <property type="entry name" value="OpcA_G6PD_N"/>
</dbReference>
<proteinExistence type="predicted"/>
<dbReference type="PANTHER" id="PTHR38658:SF1">
    <property type="entry name" value="OXPP CYCLE PROTEIN OPCA-RELATED"/>
    <property type="match status" value="1"/>
</dbReference>
<organism evidence="3">
    <name type="scientific">uncultured Solirubrobacteraceae bacterium</name>
    <dbReference type="NCBI Taxonomy" id="1162706"/>
    <lineage>
        <taxon>Bacteria</taxon>
        <taxon>Bacillati</taxon>
        <taxon>Actinomycetota</taxon>
        <taxon>Thermoleophilia</taxon>
        <taxon>Solirubrobacterales</taxon>
        <taxon>Solirubrobacteraceae</taxon>
        <taxon>environmental samples</taxon>
    </lineage>
</organism>
<feature type="domain" description="Glucose-6-phosphate dehydrogenase assembly protein OpcA N-terminal" evidence="1">
    <location>
        <begin position="61"/>
        <end position="171"/>
    </location>
</feature>